<dbReference type="EMBL" id="JBHUKR010000007">
    <property type="protein sequence ID" value="MFD2418176.1"/>
    <property type="molecule type" value="Genomic_DNA"/>
</dbReference>
<keyword evidence="3" id="KW-1185">Reference proteome</keyword>
<protein>
    <submittedName>
        <fullName evidence="2">Acyl carrier protein</fullName>
    </submittedName>
</protein>
<dbReference type="RefSeq" id="WP_378266130.1">
    <property type="nucleotide sequence ID" value="NZ_JBHUKR010000007.1"/>
</dbReference>
<dbReference type="Gene3D" id="1.10.1200.10">
    <property type="entry name" value="ACP-like"/>
    <property type="match status" value="1"/>
</dbReference>
<dbReference type="Pfam" id="PF00550">
    <property type="entry name" value="PP-binding"/>
    <property type="match status" value="1"/>
</dbReference>
<gene>
    <name evidence="2" type="ORF">ACFSXZ_17775</name>
</gene>
<dbReference type="SUPFAM" id="SSF47336">
    <property type="entry name" value="ACP-like"/>
    <property type="match status" value="1"/>
</dbReference>
<name>A0ABW5FZM7_9PSEU</name>
<evidence type="ECO:0000313" key="3">
    <source>
        <dbReference type="Proteomes" id="UP001597417"/>
    </source>
</evidence>
<sequence length="76" mass="8317">MHERLRAVFIEALDLGADVDVENLKYRDIGAWDSVGQMSLVAAIEDEFGIRLETDQVIDLNSFQAAVALVKEAPGA</sequence>
<feature type="domain" description="Carrier" evidence="1">
    <location>
        <begin position="1"/>
        <end position="74"/>
    </location>
</feature>
<evidence type="ECO:0000259" key="1">
    <source>
        <dbReference type="PROSITE" id="PS50075"/>
    </source>
</evidence>
<dbReference type="Proteomes" id="UP001597417">
    <property type="component" value="Unassembled WGS sequence"/>
</dbReference>
<organism evidence="2 3">
    <name type="scientific">Amycolatopsis pigmentata</name>
    <dbReference type="NCBI Taxonomy" id="450801"/>
    <lineage>
        <taxon>Bacteria</taxon>
        <taxon>Bacillati</taxon>
        <taxon>Actinomycetota</taxon>
        <taxon>Actinomycetes</taxon>
        <taxon>Pseudonocardiales</taxon>
        <taxon>Pseudonocardiaceae</taxon>
        <taxon>Amycolatopsis</taxon>
    </lineage>
</organism>
<dbReference type="PROSITE" id="PS50075">
    <property type="entry name" value="CARRIER"/>
    <property type="match status" value="1"/>
</dbReference>
<accession>A0ABW5FZM7</accession>
<dbReference type="InterPro" id="IPR036736">
    <property type="entry name" value="ACP-like_sf"/>
</dbReference>
<dbReference type="InterPro" id="IPR009081">
    <property type="entry name" value="PP-bd_ACP"/>
</dbReference>
<comment type="caution">
    <text evidence="2">The sequence shown here is derived from an EMBL/GenBank/DDBJ whole genome shotgun (WGS) entry which is preliminary data.</text>
</comment>
<reference evidence="3" key="1">
    <citation type="journal article" date="2019" name="Int. J. Syst. Evol. Microbiol.">
        <title>The Global Catalogue of Microorganisms (GCM) 10K type strain sequencing project: providing services to taxonomists for standard genome sequencing and annotation.</title>
        <authorList>
            <consortium name="The Broad Institute Genomics Platform"/>
            <consortium name="The Broad Institute Genome Sequencing Center for Infectious Disease"/>
            <person name="Wu L."/>
            <person name="Ma J."/>
        </authorList>
    </citation>
    <scope>NUCLEOTIDE SEQUENCE [LARGE SCALE GENOMIC DNA]</scope>
    <source>
        <strain evidence="3">CGMCC 4.7645</strain>
    </source>
</reference>
<evidence type="ECO:0000313" key="2">
    <source>
        <dbReference type="EMBL" id="MFD2418176.1"/>
    </source>
</evidence>
<proteinExistence type="predicted"/>